<dbReference type="STRING" id="227377.CBU_1858"/>
<keyword evidence="3" id="KW-1003">Cell membrane</keyword>
<evidence type="ECO:0000256" key="9">
    <source>
        <dbReference type="RuleBase" id="RU363032"/>
    </source>
</evidence>
<dbReference type="Gene3D" id="1.10.3720.10">
    <property type="entry name" value="MetI-like"/>
    <property type="match status" value="1"/>
</dbReference>
<dbReference type="KEGG" id="cbu:CBU_1858"/>
<organism evidence="11 12">
    <name type="scientific">Coxiella burnetii (strain RSA 493 / Nine Mile phase I)</name>
    <dbReference type="NCBI Taxonomy" id="227377"/>
    <lineage>
        <taxon>Bacteria</taxon>
        <taxon>Pseudomonadati</taxon>
        <taxon>Pseudomonadota</taxon>
        <taxon>Gammaproteobacteria</taxon>
        <taxon>Legionellales</taxon>
        <taxon>Coxiellaceae</taxon>
        <taxon>Coxiella</taxon>
    </lineage>
</organism>
<feature type="transmembrane region" description="Helical" evidence="9">
    <location>
        <begin position="49"/>
        <end position="70"/>
    </location>
</feature>
<dbReference type="InterPro" id="IPR000515">
    <property type="entry name" value="MetI-like"/>
</dbReference>
<evidence type="ECO:0000256" key="7">
    <source>
        <dbReference type="ARBA" id="ARBA00022989"/>
    </source>
</evidence>
<feature type="transmembrane region" description="Helical" evidence="9">
    <location>
        <begin position="373"/>
        <end position="398"/>
    </location>
</feature>
<evidence type="ECO:0000256" key="8">
    <source>
        <dbReference type="ARBA" id="ARBA00023136"/>
    </source>
</evidence>
<dbReference type="GeneID" id="1209771"/>
<proteinExistence type="inferred from homology"/>
<comment type="similarity">
    <text evidence="9">Belongs to the binding-protein-dependent transport system permease family.</text>
</comment>
<dbReference type="PATRIC" id="fig|227377.7.peg.1841"/>
<evidence type="ECO:0000256" key="5">
    <source>
        <dbReference type="ARBA" id="ARBA00022856"/>
    </source>
</evidence>
<dbReference type="EnsemblBacteria" id="AAO91349">
    <property type="protein sequence ID" value="AAO91349"/>
    <property type="gene ID" value="CBU_1858"/>
</dbReference>
<dbReference type="GO" id="GO:0015031">
    <property type="term" value="P:protein transport"/>
    <property type="evidence" value="ECO:0007669"/>
    <property type="project" value="UniProtKB-KW"/>
</dbReference>
<evidence type="ECO:0000256" key="6">
    <source>
        <dbReference type="ARBA" id="ARBA00022927"/>
    </source>
</evidence>
<dbReference type="eggNOG" id="COG1173">
    <property type="taxonomic scope" value="Bacteria"/>
</dbReference>
<evidence type="ECO:0000259" key="10">
    <source>
        <dbReference type="PROSITE" id="PS50928"/>
    </source>
</evidence>
<dbReference type="PROSITE" id="PS50928">
    <property type="entry name" value="ABC_TM1"/>
    <property type="match status" value="1"/>
</dbReference>
<evidence type="ECO:0000256" key="4">
    <source>
        <dbReference type="ARBA" id="ARBA00022692"/>
    </source>
</evidence>
<dbReference type="Proteomes" id="UP000002671">
    <property type="component" value="Chromosome"/>
</dbReference>
<feature type="transmembrane region" description="Helical" evidence="9">
    <location>
        <begin position="426"/>
        <end position="451"/>
    </location>
</feature>
<dbReference type="CDD" id="cd06261">
    <property type="entry name" value="TM_PBP2"/>
    <property type="match status" value="1"/>
</dbReference>
<keyword evidence="5" id="KW-0571">Peptide transport</keyword>
<evidence type="ECO:0000313" key="11">
    <source>
        <dbReference type="EMBL" id="AAO91349.1"/>
    </source>
</evidence>
<feature type="transmembrane region" description="Helical" evidence="9">
    <location>
        <begin position="287"/>
        <end position="307"/>
    </location>
</feature>
<feature type="transmembrane region" description="Helical" evidence="9">
    <location>
        <begin position="244"/>
        <end position="266"/>
    </location>
</feature>
<keyword evidence="7 9" id="KW-1133">Transmembrane helix</keyword>
<feature type="domain" description="ABC transmembrane type-1" evidence="10">
    <location>
        <begin position="234"/>
        <end position="448"/>
    </location>
</feature>
<keyword evidence="2 9" id="KW-0813">Transport</keyword>
<evidence type="ECO:0000313" key="12">
    <source>
        <dbReference type="Proteomes" id="UP000002671"/>
    </source>
</evidence>
<keyword evidence="6" id="KW-0653">Protein transport</keyword>
<evidence type="ECO:0000256" key="1">
    <source>
        <dbReference type="ARBA" id="ARBA00004651"/>
    </source>
</evidence>
<dbReference type="SUPFAM" id="SSF161098">
    <property type="entry name" value="MetI-like"/>
    <property type="match status" value="1"/>
</dbReference>
<feature type="transmembrane region" description="Helical" evidence="9">
    <location>
        <begin position="12"/>
        <end position="28"/>
    </location>
</feature>
<dbReference type="RefSeq" id="WP_010958494.1">
    <property type="nucleotide sequence ID" value="NC_002971.4"/>
</dbReference>
<dbReference type="Pfam" id="PF00528">
    <property type="entry name" value="BPD_transp_1"/>
    <property type="match status" value="1"/>
</dbReference>
<feature type="transmembrane region" description="Helical" evidence="9">
    <location>
        <begin position="147"/>
        <end position="175"/>
    </location>
</feature>
<protein>
    <submittedName>
        <fullName evidence="11">Oligopeptide transport system permease protein</fullName>
    </submittedName>
</protein>
<dbReference type="GO" id="GO:0022857">
    <property type="term" value="F:transmembrane transporter activity"/>
    <property type="evidence" value="ECO:0000318"/>
    <property type="project" value="GO_Central"/>
</dbReference>
<dbReference type="EMBL" id="AE016828">
    <property type="protein sequence ID" value="AAO91349.1"/>
    <property type="molecule type" value="Genomic_DNA"/>
</dbReference>
<name>Q83AM5_COXBU</name>
<keyword evidence="4 9" id="KW-0812">Transmembrane</keyword>
<dbReference type="AlphaFoldDB" id="Q83AM5"/>
<feature type="transmembrane region" description="Helical" evidence="9">
    <location>
        <begin position="319"/>
        <end position="338"/>
    </location>
</feature>
<dbReference type="OrthoDB" id="9805884at2"/>
<dbReference type="InterPro" id="IPR050366">
    <property type="entry name" value="BP-dependent_transpt_permease"/>
</dbReference>
<accession>Q83AM5</accession>
<dbReference type="PANTHER" id="PTHR43386:SF24">
    <property type="entry name" value="OLIGOPEPTIDE TRANSPORT SYSTEM PERMEASE PROTEIN AMID"/>
    <property type="match status" value="1"/>
</dbReference>
<comment type="subcellular location">
    <subcellularLocation>
        <location evidence="1 9">Cell membrane</location>
        <topology evidence="1 9">Multi-pass membrane protein</topology>
    </subcellularLocation>
</comment>
<dbReference type="GO" id="GO:0005886">
    <property type="term" value="C:plasma membrane"/>
    <property type="evidence" value="ECO:0000318"/>
    <property type="project" value="GO_Central"/>
</dbReference>
<keyword evidence="8 9" id="KW-0472">Membrane</keyword>
<keyword evidence="12" id="KW-1185">Reference proteome</keyword>
<dbReference type="PANTHER" id="PTHR43386">
    <property type="entry name" value="OLIGOPEPTIDE TRANSPORT SYSTEM PERMEASE PROTEIN APPC"/>
    <property type="match status" value="1"/>
</dbReference>
<dbReference type="RefSeq" id="NP_820835.1">
    <property type="nucleotide sequence ID" value="NC_002971.4"/>
</dbReference>
<dbReference type="HOGENOM" id="CLU_028518_1_2_6"/>
<evidence type="ECO:0000256" key="2">
    <source>
        <dbReference type="ARBA" id="ARBA00022448"/>
    </source>
</evidence>
<dbReference type="GO" id="GO:0015833">
    <property type="term" value="P:peptide transport"/>
    <property type="evidence" value="ECO:0007669"/>
    <property type="project" value="UniProtKB-KW"/>
</dbReference>
<reference evidence="11 12" key="1">
    <citation type="journal article" date="2003" name="Proc. Natl. Acad. Sci. U.S.A.">
        <title>Complete genome sequence of the Q-fever pathogen, Coxiella burnetii.</title>
        <authorList>
            <person name="Seshadri R."/>
            <person name="Paulsen I.T."/>
            <person name="Eisen J.A."/>
            <person name="Read T.D."/>
            <person name="Nelson K.E."/>
            <person name="Nelson W.C."/>
            <person name="Ward N.L."/>
            <person name="Tettelin H."/>
            <person name="Davidsen T.M."/>
            <person name="Beanan M.J."/>
            <person name="Deboy R.T."/>
            <person name="Daugherty S.C."/>
            <person name="Brinkac L.M."/>
            <person name="Madupu R."/>
            <person name="Dodson R.J."/>
            <person name="Khouri H.M."/>
            <person name="Lee K.H."/>
            <person name="Carty H.A."/>
            <person name="Scanlan D."/>
            <person name="Heinzen R.A."/>
            <person name="Thompson H.A."/>
            <person name="Samuel J.E."/>
            <person name="Fraser C.M."/>
            <person name="Heidelberg J.F."/>
        </authorList>
    </citation>
    <scope>NUCLEOTIDE SEQUENCE [LARGE SCALE GENOMIC DNA]</scope>
    <source>
        <strain evidence="12">RSA 493 / Nine Mile phase I</strain>
    </source>
</reference>
<sequence length="465" mass="52479">MQIHLALLLSDWLIYGLFIIAVIAFFYARKRRAFRESLRHLFQRKLAMISAVILGCYTIIGLLDSVHFTILKRVDNQYQVTQFKSLLDLIISPLGAQTEKTYSAPFATHLYNKSIMSVANGHEIHDYPRLVYGGGHLENPTARIKDIVWRSLLGILIGLLSLIVIVFLVFSFLVFRKRASYRLCLYRLWRGKTEIAWREALIAFGLIWICGWVVRFLAINYHLLGTDQVGTDVLYEAIKSVRTGLLIGSLFMLPFALSLGTLSGFFGGWVDDIIQYLYTTLSSIPGVLLITASVLVLQVFIATHPIYFPTLAERADARLLALCLILGITSWANLCRLLRGETLKLREQEFVDAARVIGVSRIKIIFRHIFPNVMHVVLITVVLDFSALVLAEAVLSYVGVGVDPTTFSWGNMINSSRLELAREPVVWWPLLAALLFMFGLVLAANLFADALRDALDPRLRMTDTL</sequence>
<gene>
    <name evidence="11" type="primary">oppC</name>
    <name evidence="11" type="ordered locus">CBU_1858</name>
</gene>
<reference evidence="11 12" key="2">
    <citation type="journal article" date="2009" name="Infect. Immun.">
        <title>Comparative genomics reveal extensive transposon-mediated genomic plasticity and diversity among potential effector proteins within the genus Coxiella.</title>
        <authorList>
            <person name="Beare P.A."/>
            <person name="Unsworth N."/>
            <person name="Andoh M."/>
            <person name="Voth D.E."/>
            <person name="Omsland A."/>
            <person name="Gilk S.D."/>
            <person name="Williams K.P."/>
            <person name="Sobral B.W."/>
            <person name="Kupko J.J.III."/>
            <person name="Porcella S.F."/>
            <person name="Samuel J.E."/>
            <person name="Heinzen R.A."/>
        </authorList>
    </citation>
    <scope>NUCLEOTIDE SEQUENCE [LARGE SCALE GENOMIC DNA]</scope>
    <source>
        <strain evidence="12">RSA 493 / Nine Mile phase I</strain>
    </source>
</reference>
<dbReference type="InterPro" id="IPR035906">
    <property type="entry name" value="MetI-like_sf"/>
</dbReference>
<evidence type="ECO:0000256" key="3">
    <source>
        <dbReference type="ARBA" id="ARBA00022475"/>
    </source>
</evidence>
<feature type="transmembrane region" description="Helical" evidence="9">
    <location>
        <begin position="196"/>
        <end position="224"/>
    </location>
</feature>